<feature type="transmembrane region" description="Helical" evidence="9">
    <location>
        <begin position="37"/>
        <end position="57"/>
    </location>
</feature>
<comment type="subunit">
    <text evidence="9">V-ATPase is a heteromultimeric enzyme made up of two complexes: the ATP-hydrolytic V1 complex and the proton translocation V0 complex.</text>
</comment>
<evidence type="ECO:0000256" key="8">
    <source>
        <dbReference type="ARBA" id="ARBA00023136"/>
    </source>
</evidence>
<comment type="subcellular location">
    <subcellularLocation>
        <location evidence="1">Endomembrane system</location>
        <topology evidence="1">Multi-pass membrane protein</topology>
    </subcellularLocation>
    <subcellularLocation>
        <location evidence="9">Membrane</location>
        <topology evidence="9">Multi-pass membrane protein</topology>
    </subcellularLocation>
</comment>
<feature type="transmembrane region" description="Helical" evidence="9">
    <location>
        <begin position="6"/>
        <end position="25"/>
    </location>
</feature>
<reference evidence="11" key="1">
    <citation type="submission" date="2022-11" db="UniProtKB">
        <authorList>
            <consortium name="WormBaseParasite"/>
        </authorList>
    </citation>
    <scope>IDENTIFICATION</scope>
</reference>
<dbReference type="InterPro" id="IPR017385">
    <property type="entry name" value="ATPase_V0-cplx_e1/e2_su_met"/>
</dbReference>
<name>A0A914VZF7_9BILA</name>
<dbReference type="Proteomes" id="UP000887566">
    <property type="component" value="Unplaced"/>
</dbReference>
<dbReference type="AlphaFoldDB" id="A0A914VZF7"/>
<dbReference type="PIRSF" id="PIRSF038097">
    <property type="entry name" value="V-ATP_synth_e1/e2"/>
    <property type="match status" value="1"/>
</dbReference>
<sequence length="87" mass="9693">MGVALPLIIATAFWGIIGAGGPFLVPRGPHRGIAQTMIILTAACCYLFWLLVFLHQLNPLIGPQIDVKTIRWMQEQWGDSNKHAPHY</sequence>
<evidence type="ECO:0000256" key="3">
    <source>
        <dbReference type="ARBA" id="ARBA00022448"/>
    </source>
</evidence>
<keyword evidence="6 9" id="KW-1133">Transmembrane helix</keyword>
<comment type="similarity">
    <text evidence="2 9">Belongs to the V-ATPase e1/e2 subunit family.</text>
</comment>
<comment type="function">
    <text evidence="9">Subunit of the V0 complex of vacuolar(H+)-ATPase (V-ATPase), a multisubunit enzyme composed of a peripheral complex (V1) that hydrolyzes ATP and a membrane integral complex (V0) that translocates protons. V-ATPase is responsible for acidifying and maintaining the pH of intracellular compartments and in some cell types, is targeted to the plasma membrane, where it is responsible for acidifying the extracellular environment.</text>
</comment>
<dbReference type="InterPro" id="IPR008389">
    <property type="entry name" value="ATPase_V0-cplx_e1/e2_su"/>
</dbReference>
<evidence type="ECO:0000256" key="4">
    <source>
        <dbReference type="ARBA" id="ARBA00022692"/>
    </source>
</evidence>
<dbReference type="PANTHER" id="PTHR12263">
    <property type="entry name" value="VACUOLAR ATP SYNTHASE SUBUNIT H"/>
    <property type="match status" value="1"/>
</dbReference>
<evidence type="ECO:0000256" key="7">
    <source>
        <dbReference type="ARBA" id="ARBA00023065"/>
    </source>
</evidence>
<dbReference type="PANTHER" id="PTHR12263:SF0">
    <property type="entry name" value="V-TYPE PROTON ATPASE SUBUNIT"/>
    <property type="match status" value="1"/>
</dbReference>
<keyword evidence="10" id="KW-1185">Reference proteome</keyword>
<evidence type="ECO:0000256" key="9">
    <source>
        <dbReference type="PIRNR" id="PIRNR038097"/>
    </source>
</evidence>
<evidence type="ECO:0000256" key="6">
    <source>
        <dbReference type="ARBA" id="ARBA00022989"/>
    </source>
</evidence>
<keyword evidence="7 9" id="KW-0406">Ion transport</keyword>
<protein>
    <recommendedName>
        <fullName evidence="9">V-type proton ATPase subunit</fullName>
    </recommendedName>
</protein>
<dbReference type="GO" id="GO:0046961">
    <property type="term" value="F:proton-transporting ATPase activity, rotational mechanism"/>
    <property type="evidence" value="ECO:0007669"/>
    <property type="project" value="InterPro"/>
</dbReference>
<proteinExistence type="inferred from homology"/>
<evidence type="ECO:0000313" key="10">
    <source>
        <dbReference type="Proteomes" id="UP000887566"/>
    </source>
</evidence>
<evidence type="ECO:0000313" key="11">
    <source>
        <dbReference type="WBParaSite" id="PSAMB.scaffold2714size21684.g18838.t1"/>
    </source>
</evidence>
<organism evidence="10 11">
    <name type="scientific">Plectus sambesii</name>
    <dbReference type="NCBI Taxonomy" id="2011161"/>
    <lineage>
        <taxon>Eukaryota</taxon>
        <taxon>Metazoa</taxon>
        <taxon>Ecdysozoa</taxon>
        <taxon>Nematoda</taxon>
        <taxon>Chromadorea</taxon>
        <taxon>Plectida</taxon>
        <taxon>Plectina</taxon>
        <taxon>Plectoidea</taxon>
        <taxon>Plectidae</taxon>
        <taxon>Plectus</taxon>
    </lineage>
</organism>
<dbReference type="WBParaSite" id="PSAMB.scaffold2714size21684.g18838.t1">
    <property type="protein sequence ID" value="PSAMB.scaffold2714size21684.g18838.t1"/>
    <property type="gene ID" value="PSAMB.scaffold2714size21684.g18838"/>
</dbReference>
<dbReference type="GO" id="GO:0033179">
    <property type="term" value="C:proton-transporting V-type ATPase, V0 domain"/>
    <property type="evidence" value="ECO:0007669"/>
    <property type="project" value="UniProtKB-UniRule"/>
</dbReference>
<accession>A0A914VZF7</accession>
<keyword evidence="8 9" id="KW-0472">Membrane</keyword>
<dbReference type="GO" id="GO:0033181">
    <property type="term" value="C:plasma membrane proton-transporting V-type ATPase complex"/>
    <property type="evidence" value="ECO:0007669"/>
    <property type="project" value="TreeGrafter"/>
</dbReference>
<keyword evidence="3 9" id="KW-0813">Transport</keyword>
<keyword evidence="4 9" id="KW-0812">Transmembrane</keyword>
<evidence type="ECO:0000256" key="5">
    <source>
        <dbReference type="ARBA" id="ARBA00022781"/>
    </source>
</evidence>
<dbReference type="Pfam" id="PF05493">
    <property type="entry name" value="ATP_synt_H"/>
    <property type="match status" value="1"/>
</dbReference>
<evidence type="ECO:0000256" key="2">
    <source>
        <dbReference type="ARBA" id="ARBA00008328"/>
    </source>
</evidence>
<keyword evidence="5 9" id="KW-0375">Hydrogen ion transport</keyword>
<dbReference type="GO" id="GO:0012505">
    <property type="term" value="C:endomembrane system"/>
    <property type="evidence" value="ECO:0007669"/>
    <property type="project" value="UniProtKB-SubCell"/>
</dbReference>
<evidence type="ECO:0000256" key="1">
    <source>
        <dbReference type="ARBA" id="ARBA00004127"/>
    </source>
</evidence>